<dbReference type="KEGG" id="dpa:109546245"/>
<dbReference type="Proteomes" id="UP000019118">
    <property type="component" value="Unassembled WGS sequence"/>
</dbReference>
<feature type="transmembrane region" description="Helical" evidence="2">
    <location>
        <begin position="69"/>
        <end position="93"/>
    </location>
</feature>
<dbReference type="EnsemblMetazoa" id="XM_019917140.1">
    <property type="protein sequence ID" value="XP_019772699.1"/>
    <property type="gene ID" value="LOC109546245"/>
</dbReference>
<keyword evidence="2" id="KW-0472">Membrane</keyword>
<reference evidence="4" key="1">
    <citation type="journal article" date="2013" name="Genome Biol.">
        <title>Draft genome of the mountain pine beetle, Dendroctonus ponderosae Hopkins, a major forest pest.</title>
        <authorList>
            <person name="Keeling C.I."/>
            <person name="Yuen M.M."/>
            <person name="Liao N.Y."/>
            <person name="Docking T.R."/>
            <person name="Chan S.K."/>
            <person name="Taylor G.A."/>
            <person name="Palmquist D.L."/>
            <person name="Jackman S.D."/>
            <person name="Nguyen A."/>
            <person name="Li M."/>
            <person name="Henderson H."/>
            <person name="Janes J.K."/>
            <person name="Zhao Y."/>
            <person name="Pandoh P."/>
            <person name="Moore R."/>
            <person name="Sperling F.A."/>
            <person name="Huber D.P."/>
            <person name="Birol I."/>
            <person name="Jones S.J."/>
            <person name="Bohlmann J."/>
        </authorList>
    </citation>
    <scope>NUCLEOTIDE SEQUENCE</scope>
</reference>
<evidence type="ECO:0000256" key="2">
    <source>
        <dbReference type="SAM" id="Phobius"/>
    </source>
</evidence>
<dbReference type="EnsemblMetazoa" id="XM_019917139.1">
    <property type="protein sequence ID" value="XP_019772698.1"/>
    <property type="gene ID" value="LOC109546245"/>
</dbReference>
<evidence type="ECO:0000313" key="4">
    <source>
        <dbReference type="Proteomes" id="UP000019118"/>
    </source>
</evidence>
<organism evidence="3 4">
    <name type="scientific">Dendroctonus ponderosae</name>
    <name type="common">Mountain pine beetle</name>
    <dbReference type="NCBI Taxonomy" id="77166"/>
    <lineage>
        <taxon>Eukaryota</taxon>
        <taxon>Metazoa</taxon>
        <taxon>Ecdysozoa</taxon>
        <taxon>Arthropoda</taxon>
        <taxon>Hexapoda</taxon>
        <taxon>Insecta</taxon>
        <taxon>Pterygota</taxon>
        <taxon>Neoptera</taxon>
        <taxon>Endopterygota</taxon>
        <taxon>Coleoptera</taxon>
        <taxon>Polyphaga</taxon>
        <taxon>Cucujiformia</taxon>
        <taxon>Curculionidae</taxon>
        <taxon>Scolytinae</taxon>
        <taxon>Dendroctonus</taxon>
    </lineage>
</organism>
<feature type="region of interest" description="Disordered" evidence="1">
    <location>
        <begin position="33"/>
        <end position="57"/>
    </location>
</feature>
<keyword evidence="4" id="KW-1185">Reference proteome</keyword>
<protein>
    <submittedName>
        <fullName evidence="3">Uncharacterized protein</fullName>
    </submittedName>
</protein>
<accession>A0AAR5QHJ6</accession>
<evidence type="ECO:0000256" key="1">
    <source>
        <dbReference type="SAM" id="MobiDB-lite"/>
    </source>
</evidence>
<evidence type="ECO:0000313" key="3">
    <source>
        <dbReference type="EnsemblMetazoa" id="XP_019772699.1"/>
    </source>
</evidence>
<reference evidence="3" key="2">
    <citation type="submission" date="2024-08" db="UniProtKB">
        <authorList>
            <consortium name="EnsemblMetazoa"/>
        </authorList>
    </citation>
    <scope>IDENTIFICATION</scope>
</reference>
<name>A0AAR5QHJ6_DENPD</name>
<sequence length="226" mass="25344">MLNCTDLECILHHHHYYAHLHHLKHGTHVDEAMSNEGEGYSDEPVQGFPNDTDSDVSDLSHLDAPNESLYMISGVCVAMLLVAVIIILLAITINKLRKREEHSNSVHPVPDATTTVVLQTTAVPTTVTTNGTTPVAATQPQRAEPNDPLAYRGQFLWAFPPQPADRMLYNSEQKNIVQNTDRPGFVRGFRKNLGGKWRRLVKKKAPTDVYTIPAELKPQLKQIYVY</sequence>
<keyword evidence="2" id="KW-1133">Transmembrane helix</keyword>
<keyword evidence="2" id="KW-0812">Transmembrane</keyword>
<dbReference type="AlphaFoldDB" id="A0AAR5QHJ6"/>
<dbReference type="GeneID" id="109546245"/>
<proteinExistence type="predicted"/>